<dbReference type="InterPro" id="IPR008925">
    <property type="entry name" value="aa_tRNA-synth_I_cd-bd_sf"/>
</dbReference>
<dbReference type="Gene3D" id="3.40.50.620">
    <property type="entry name" value="HUPs"/>
    <property type="match status" value="1"/>
</dbReference>
<dbReference type="FunFam" id="1.10.10.350:FF:000002">
    <property type="entry name" value="Glutamate--tRNA ligase"/>
    <property type="match status" value="1"/>
</dbReference>
<dbReference type="InterPro" id="IPR000924">
    <property type="entry name" value="Glu/Gln-tRNA-synth"/>
</dbReference>
<keyword evidence="11" id="KW-0862">Zinc</keyword>
<dbReference type="InterPro" id="IPR020058">
    <property type="entry name" value="Glu/Gln-tRNA-synth_Ib_cat-dom"/>
</dbReference>
<keyword evidence="6 11" id="KW-0547">Nucleotide-binding</keyword>
<feature type="domain" description="Glutamyl/glutaminyl-tRNA synthetase class Ib catalytic" evidence="12">
    <location>
        <begin position="4"/>
        <end position="319"/>
    </location>
</feature>
<dbReference type="PROSITE" id="PS00178">
    <property type="entry name" value="AA_TRNA_LIGASE_I"/>
    <property type="match status" value="1"/>
</dbReference>
<dbReference type="GO" id="GO:0008270">
    <property type="term" value="F:zinc ion binding"/>
    <property type="evidence" value="ECO:0007669"/>
    <property type="project" value="UniProtKB-UniRule"/>
</dbReference>
<dbReference type="InterPro" id="IPR014729">
    <property type="entry name" value="Rossmann-like_a/b/a_fold"/>
</dbReference>
<dbReference type="InterPro" id="IPR020751">
    <property type="entry name" value="aa-tRNA-synth_I_codon-bd_sub2"/>
</dbReference>
<evidence type="ECO:0000256" key="7">
    <source>
        <dbReference type="ARBA" id="ARBA00022840"/>
    </source>
</evidence>
<proteinExistence type="inferred from homology"/>
<evidence type="ECO:0000256" key="9">
    <source>
        <dbReference type="ARBA" id="ARBA00023146"/>
    </source>
</evidence>
<dbReference type="PANTHER" id="PTHR43311">
    <property type="entry name" value="GLUTAMATE--TRNA LIGASE"/>
    <property type="match status" value="1"/>
</dbReference>
<organism evidence="14 15">
    <name type="scientific">Veillonella rodentium</name>
    <dbReference type="NCBI Taxonomy" id="248315"/>
    <lineage>
        <taxon>Bacteria</taxon>
        <taxon>Bacillati</taxon>
        <taxon>Bacillota</taxon>
        <taxon>Negativicutes</taxon>
        <taxon>Veillonellales</taxon>
        <taxon>Veillonellaceae</taxon>
        <taxon>Veillonella</taxon>
    </lineage>
</organism>
<dbReference type="FunFam" id="3.40.50.620:FF:000007">
    <property type="entry name" value="Glutamate--tRNA ligase"/>
    <property type="match status" value="1"/>
</dbReference>
<protein>
    <recommendedName>
        <fullName evidence="11">Glutamate--tRNA ligase</fullName>
        <ecNumber evidence="11">6.1.1.17</ecNumber>
    </recommendedName>
    <alternativeName>
        <fullName evidence="11">Glutamyl-tRNA synthetase</fullName>
        <shortName evidence="11">GluRS</shortName>
    </alternativeName>
</protein>
<dbReference type="EC" id="6.1.1.17" evidence="11"/>
<feature type="short sequence motif" description="'KMSKS' region" evidence="11">
    <location>
        <begin position="251"/>
        <end position="255"/>
    </location>
</feature>
<evidence type="ECO:0000256" key="1">
    <source>
        <dbReference type="ARBA" id="ARBA00004496"/>
    </source>
</evidence>
<evidence type="ECO:0000313" key="15">
    <source>
        <dbReference type="Proteomes" id="UP000214973"/>
    </source>
</evidence>
<evidence type="ECO:0000256" key="11">
    <source>
        <dbReference type="HAMAP-Rule" id="MF_00022"/>
    </source>
</evidence>
<keyword evidence="9 11" id="KW-0030">Aminoacyl-tRNA synthetase</keyword>
<dbReference type="EMBL" id="LT906470">
    <property type="protein sequence ID" value="SNV66087.1"/>
    <property type="molecule type" value="Genomic_DNA"/>
</dbReference>
<feature type="binding site" evidence="11">
    <location>
        <position position="254"/>
    </location>
    <ligand>
        <name>ATP</name>
        <dbReference type="ChEBI" id="CHEBI:30616"/>
    </ligand>
</feature>
<feature type="binding site" evidence="11">
    <location>
        <position position="134"/>
    </location>
    <ligand>
        <name>Zn(2+)</name>
        <dbReference type="ChEBI" id="CHEBI:29105"/>
    </ligand>
</feature>
<comment type="subunit">
    <text evidence="3 11">Monomer.</text>
</comment>
<evidence type="ECO:0000259" key="12">
    <source>
        <dbReference type="Pfam" id="PF00749"/>
    </source>
</evidence>
<dbReference type="SUPFAM" id="SSF48163">
    <property type="entry name" value="An anticodon-binding domain of class I aminoacyl-tRNA synthetases"/>
    <property type="match status" value="1"/>
</dbReference>
<evidence type="ECO:0000256" key="10">
    <source>
        <dbReference type="ARBA" id="ARBA00048351"/>
    </source>
</evidence>
<evidence type="ECO:0000256" key="5">
    <source>
        <dbReference type="ARBA" id="ARBA00022598"/>
    </source>
</evidence>
<dbReference type="InterPro" id="IPR033910">
    <property type="entry name" value="GluRS_core"/>
</dbReference>
<dbReference type="SUPFAM" id="SSF52374">
    <property type="entry name" value="Nucleotidylyl transferase"/>
    <property type="match status" value="1"/>
</dbReference>
<accession>A0A239Z519</accession>
<feature type="binding site" evidence="11">
    <location>
        <position position="107"/>
    </location>
    <ligand>
        <name>Zn(2+)</name>
        <dbReference type="ChEBI" id="CHEBI:29105"/>
    </ligand>
</feature>
<dbReference type="GO" id="GO:0004818">
    <property type="term" value="F:glutamate-tRNA ligase activity"/>
    <property type="evidence" value="ECO:0007669"/>
    <property type="project" value="UniProtKB-UniRule"/>
</dbReference>
<comment type="similarity">
    <text evidence="2 11">Belongs to the class-I aminoacyl-tRNA synthetase family. Glutamate--tRNA ligase type 1 subfamily.</text>
</comment>
<name>A0A239Z519_9FIRM</name>
<keyword evidence="15" id="KW-1185">Reference proteome</keyword>
<keyword evidence="7 11" id="KW-0067">ATP-binding</keyword>
<dbReference type="AlphaFoldDB" id="A0A239Z519"/>
<dbReference type="PANTHER" id="PTHR43311:SF2">
    <property type="entry name" value="GLUTAMATE--TRNA LIGASE, MITOCHONDRIAL-RELATED"/>
    <property type="match status" value="1"/>
</dbReference>
<keyword evidence="5 11" id="KW-0436">Ligase</keyword>
<sequence>MSSMKVRFAPSPTGPFHIGGARSALFNWLLARKEKGTFVLRIEDTDLTRSTRESEENIKASLKWLGMDWDEGIDVGGDNGPYRQTERLELYKAVTQRLLDEGKAYECYCTQEELEEVRQEQMARGETPKYNGHCEHLDEETKAKYIAEGRKPTIRLRVPLNKTYTFDDMVRGHVSFESNGVGDFVIVKSDGIPVYNFAVVMDDHMMGITHVIRAEEHLSNTPRQMAIYEALGWDIPTFGHISLILGKDYKKMSKRHGATSVEQYKHLGYLPEALVNFLALLGWAPEGENEFFTPDELIEAFSMDRVAKNPAVFDIDKLNHINFHYMKNLTDEELFHLCLPHLKEVGLAPDSLNQADIDHLTLLCSTFRDHISFGAQIKDHVGMFMVDTVFLEEGHEEELRAVLNEESAPTVLTAFRNALSALDEITPDAVKATIKAVMKETSLKGKFVFMPIRVALTGQMHGPDLNNIVTLLGKERCLHRLDSAGNLTK</sequence>
<keyword evidence="11" id="KW-0479">Metal-binding</keyword>
<comment type="subcellular location">
    <subcellularLocation>
        <location evidence="1 11">Cytoplasm</location>
    </subcellularLocation>
</comment>
<feature type="short sequence motif" description="'HIGH' region" evidence="11">
    <location>
        <begin position="10"/>
        <end position="20"/>
    </location>
</feature>
<dbReference type="InterPro" id="IPR004527">
    <property type="entry name" value="Glu-tRNA-ligase_bac/mito"/>
</dbReference>
<dbReference type="InterPro" id="IPR045462">
    <property type="entry name" value="aa-tRNA-synth_I_cd-bd"/>
</dbReference>
<keyword evidence="4 11" id="KW-0963">Cytoplasm</keyword>
<dbReference type="GO" id="GO:0005524">
    <property type="term" value="F:ATP binding"/>
    <property type="evidence" value="ECO:0007669"/>
    <property type="project" value="UniProtKB-UniRule"/>
</dbReference>
<dbReference type="PRINTS" id="PR00987">
    <property type="entry name" value="TRNASYNTHGLU"/>
</dbReference>
<comment type="function">
    <text evidence="11">Catalyzes the attachment of glutamate to tRNA(Glu) in a two-step reaction: glutamate is first activated by ATP to form Glu-AMP and then transferred to the acceptor end of tRNA(Glu).</text>
</comment>
<dbReference type="GO" id="GO:0005829">
    <property type="term" value="C:cytosol"/>
    <property type="evidence" value="ECO:0007669"/>
    <property type="project" value="TreeGrafter"/>
</dbReference>
<dbReference type="CDD" id="cd00808">
    <property type="entry name" value="GluRS_core"/>
    <property type="match status" value="1"/>
</dbReference>
<dbReference type="NCBIfam" id="TIGR00464">
    <property type="entry name" value="gltX_bact"/>
    <property type="match status" value="1"/>
</dbReference>
<dbReference type="GO" id="GO:0006424">
    <property type="term" value="P:glutamyl-tRNA aminoacylation"/>
    <property type="evidence" value="ECO:0007669"/>
    <property type="project" value="UniProtKB-UniRule"/>
</dbReference>
<reference evidence="14 15" key="1">
    <citation type="submission" date="2017-06" db="EMBL/GenBank/DDBJ databases">
        <authorList>
            <consortium name="Pathogen Informatics"/>
        </authorList>
    </citation>
    <scope>NUCLEOTIDE SEQUENCE [LARGE SCALE GENOMIC DNA]</scope>
    <source>
        <strain evidence="14 15">NCTC12018</strain>
    </source>
</reference>
<evidence type="ECO:0000256" key="8">
    <source>
        <dbReference type="ARBA" id="ARBA00022917"/>
    </source>
</evidence>
<dbReference type="Proteomes" id="UP000214973">
    <property type="component" value="Chromosome 1"/>
</dbReference>
<feature type="binding site" evidence="11">
    <location>
        <position position="136"/>
    </location>
    <ligand>
        <name>Zn(2+)</name>
        <dbReference type="ChEBI" id="CHEBI:29105"/>
    </ligand>
</feature>
<dbReference type="GO" id="GO:0000049">
    <property type="term" value="F:tRNA binding"/>
    <property type="evidence" value="ECO:0007669"/>
    <property type="project" value="InterPro"/>
</dbReference>
<dbReference type="Pfam" id="PF19269">
    <property type="entry name" value="Anticodon_2"/>
    <property type="match status" value="1"/>
</dbReference>
<keyword evidence="8 11" id="KW-0648">Protein biosynthesis</keyword>
<evidence type="ECO:0000256" key="3">
    <source>
        <dbReference type="ARBA" id="ARBA00011245"/>
    </source>
</evidence>
<dbReference type="InterPro" id="IPR001412">
    <property type="entry name" value="aa-tRNA-synth_I_CS"/>
</dbReference>
<dbReference type="KEGG" id="vrm:44547418_01029"/>
<evidence type="ECO:0000256" key="6">
    <source>
        <dbReference type="ARBA" id="ARBA00022741"/>
    </source>
</evidence>
<dbReference type="InterPro" id="IPR049940">
    <property type="entry name" value="GluQ/Sye"/>
</dbReference>
<comment type="cofactor">
    <cofactor evidence="11">
        <name>Zn(2+)</name>
        <dbReference type="ChEBI" id="CHEBI:29105"/>
    </cofactor>
    <text evidence="11">Binds 1 zinc ion per subunit.</text>
</comment>
<gene>
    <name evidence="14" type="primary">gltX_1</name>
    <name evidence="11" type="synonym">gltX</name>
    <name evidence="14" type="ORF">SAMEA44547418_01029</name>
</gene>
<evidence type="ECO:0000256" key="2">
    <source>
        <dbReference type="ARBA" id="ARBA00007894"/>
    </source>
</evidence>
<evidence type="ECO:0000259" key="13">
    <source>
        <dbReference type="Pfam" id="PF19269"/>
    </source>
</evidence>
<dbReference type="Pfam" id="PF00749">
    <property type="entry name" value="tRNA-synt_1c"/>
    <property type="match status" value="1"/>
</dbReference>
<feature type="domain" description="Aminoacyl-tRNA synthetase class I anticodon-binding" evidence="13">
    <location>
        <begin position="334"/>
        <end position="484"/>
    </location>
</feature>
<dbReference type="HAMAP" id="MF_00022">
    <property type="entry name" value="Glu_tRNA_synth_type1"/>
    <property type="match status" value="1"/>
</dbReference>
<dbReference type="RefSeq" id="WP_095065984.1">
    <property type="nucleotide sequence ID" value="NZ_LT906470.1"/>
</dbReference>
<dbReference type="Gene3D" id="1.10.10.350">
    <property type="match status" value="1"/>
</dbReference>
<feature type="binding site" evidence="11">
    <location>
        <position position="109"/>
    </location>
    <ligand>
        <name>Zn(2+)</name>
        <dbReference type="ChEBI" id="CHEBI:29105"/>
    </ligand>
</feature>
<evidence type="ECO:0000256" key="4">
    <source>
        <dbReference type="ARBA" id="ARBA00022490"/>
    </source>
</evidence>
<evidence type="ECO:0000313" key="14">
    <source>
        <dbReference type="EMBL" id="SNV66087.1"/>
    </source>
</evidence>
<comment type="catalytic activity">
    <reaction evidence="10 11">
        <text>tRNA(Glu) + L-glutamate + ATP = L-glutamyl-tRNA(Glu) + AMP + diphosphate</text>
        <dbReference type="Rhea" id="RHEA:23540"/>
        <dbReference type="Rhea" id="RHEA-COMP:9663"/>
        <dbReference type="Rhea" id="RHEA-COMP:9680"/>
        <dbReference type="ChEBI" id="CHEBI:29985"/>
        <dbReference type="ChEBI" id="CHEBI:30616"/>
        <dbReference type="ChEBI" id="CHEBI:33019"/>
        <dbReference type="ChEBI" id="CHEBI:78442"/>
        <dbReference type="ChEBI" id="CHEBI:78520"/>
        <dbReference type="ChEBI" id="CHEBI:456215"/>
        <dbReference type="EC" id="6.1.1.17"/>
    </reaction>
</comment>